<dbReference type="PATRIC" id="fig|679936.5.peg.559"/>
<dbReference type="Proteomes" id="UP000005439">
    <property type="component" value="Chromosome"/>
</dbReference>
<accession>G8TZA5</accession>
<sequence>MGHMAQWMRKIYAPGLKFHIVSDSTFYGLPFGVTAVESQEYIRSLQANVERSGTR</sequence>
<dbReference type="AlphaFoldDB" id="G8TZA5"/>
<gene>
    <name evidence="1" type="ordered locus">Sulac_0533</name>
</gene>
<proteinExistence type="predicted"/>
<reference evidence="2" key="1">
    <citation type="submission" date="2011-12" db="EMBL/GenBank/DDBJ databases">
        <title>The complete genome of chromosome of Sulfobacillus acidophilus DSM 10332.</title>
        <authorList>
            <person name="Lucas S."/>
            <person name="Han J."/>
            <person name="Lapidus A."/>
            <person name="Bruce D."/>
            <person name="Goodwin L."/>
            <person name="Pitluck S."/>
            <person name="Peters L."/>
            <person name="Kyrpides N."/>
            <person name="Mavromatis K."/>
            <person name="Ivanova N."/>
            <person name="Mikhailova N."/>
            <person name="Chertkov O."/>
            <person name="Saunders E."/>
            <person name="Detter J.C."/>
            <person name="Tapia R."/>
            <person name="Han C."/>
            <person name="Land M."/>
            <person name="Hauser L."/>
            <person name="Markowitz V."/>
            <person name="Cheng J.-F."/>
            <person name="Hugenholtz P."/>
            <person name="Woyke T."/>
            <person name="Wu D."/>
            <person name="Pukall R."/>
            <person name="Gehrich-Schroeter G."/>
            <person name="Schneider S."/>
            <person name="Klenk H.-P."/>
            <person name="Eisen J.A."/>
        </authorList>
    </citation>
    <scope>NUCLEOTIDE SEQUENCE [LARGE SCALE GENOMIC DNA]</scope>
    <source>
        <strain evidence="2">ATCC 700253 / DSM 10332 / NAL</strain>
    </source>
</reference>
<organism evidence="1 2">
    <name type="scientific">Sulfobacillus acidophilus (strain ATCC 700253 / DSM 10332 / NAL)</name>
    <dbReference type="NCBI Taxonomy" id="679936"/>
    <lineage>
        <taxon>Bacteria</taxon>
        <taxon>Bacillati</taxon>
        <taxon>Bacillota</taxon>
        <taxon>Clostridia</taxon>
        <taxon>Eubacteriales</taxon>
        <taxon>Clostridiales Family XVII. Incertae Sedis</taxon>
        <taxon>Sulfobacillus</taxon>
    </lineage>
</organism>
<evidence type="ECO:0000313" key="1">
    <source>
        <dbReference type="EMBL" id="AEW04074.1"/>
    </source>
</evidence>
<name>G8TZA5_SULAD</name>
<reference evidence="1 2" key="2">
    <citation type="journal article" date="2012" name="Stand. Genomic Sci.">
        <title>Complete genome sequence of the moderately thermophilic mineral-sulfide-oxidizing firmicute Sulfobacillus acidophilus type strain (NAL(T)).</title>
        <authorList>
            <person name="Anderson I."/>
            <person name="Chertkov O."/>
            <person name="Chen A."/>
            <person name="Saunders E."/>
            <person name="Lapidus A."/>
            <person name="Nolan M."/>
            <person name="Lucas S."/>
            <person name="Hammon N."/>
            <person name="Deshpande S."/>
            <person name="Cheng J.F."/>
            <person name="Han C."/>
            <person name="Tapia R."/>
            <person name="Goodwin L.A."/>
            <person name="Pitluck S."/>
            <person name="Liolios K."/>
            <person name="Pagani I."/>
            <person name="Ivanova N."/>
            <person name="Mikhailova N."/>
            <person name="Pati A."/>
            <person name="Palaniappan K."/>
            <person name="Land M."/>
            <person name="Pan C."/>
            <person name="Rohde M."/>
            <person name="Pukall R."/>
            <person name="Goker M."/>
            <person name="Detter J.C."/>
            <person name="Woyke T."/>
            <person name="Bristow J."/>
            <person name="Eisen J.A."/>
            <person name="Markowitz V."/>
            <person name="Hugenholtz P."/>
            <person name="Kyrpides N.C."/>
            <person name="Klenk H.P."/>
            <person name="Mavromatis K."/>
        </authorList>
    </citation>
    <scope>NUCLEOTIDE SEQUENCE [LARGE SCALE GENOMIC DNA]</scope>
    <source>
        <strain evidence="2">ATCC 700253 / DSM 10332 / NAL</strain>
    </source>
</reference>
<protein>
    <submittedName>
        <fullName evidence="1">Uncharacterized protein</fullName>
    </submittedName>
</protein>
<dbReference type="KEGG" id="sap:Sulac_0533"/>
<dbReference type="STRING" id="679936.Sulac_0533"/>
<dbReference type="HOGENOM" id="CLU_3030741_0_0_9"/>
<evidence type="ECO:0000313" key="2">
    <source>
        <dbReference type="Proteomes" id="UP000005439"/>
    </source>
</evidence>
<dbReference type="EMBL" id="CP003179">
    <property type="protein sequence ID" value="AEW04074.1"/>
    <property type="molecule type" value="Genomic_DNA"/>
</dbReference>
<keyword evidence="2" id="KW-1185">Reference proteome</keyword>